<dbReference type="AlphaFoldDB" id="M2PKU1"/>
<dbReference type="PATRIC" id="fig|999415.3.peg.1629"/>
<dbReference type="Pfam" id="PF00480">
    <property type="entry name" value="ROK"/>
    <property type="match status" value="1"/>
</dbReference>
<evidence type="ECO:0000256" key="8">
    <source>
        <dbReference type="PROSITE-ProRule" id="PRU00423"/>
    </source>
</evidence>
<dbReference type="eggNOG" id="COG1940">
    <property type="taxonomic scope" value="Bacteria"/>
</dbReference>
<keyword evidence="3" id="KW-0597">Phosphoprotein</keyword>
<dbReference type="EMBL" id="AGEJ01000024">
    <property type="protein sequence ID" value="EMD16199.1"/>
    <property type="molecule type" value="Genomic_DNA"/>
</dbReference>
<dbReference type="GO" id="GO:0009401">
    <property type="term" value="P:phosphoenolpyruvate-dependent sugar phosphotransferase system"/>
    <property type="evidence" value="ECO:0007669"/>
    <property type="project" value="UniProtKB-KW"/>
</dbReference>
<dbReference type="GO" id="GO:0016301">
    <property type="term" value="F:kinase activity"/>
    <property type="evidence" value="ECO:0007669"/>
    <property type="project" value="UniProtKB-KW"/>
</dbReference>
<dbReference type="PANTHER" id="PTHR34581:SF2">
    <property type="entry name" value="PTS SYSTEM N,N'-DIACETYLCHITOBIOSE-SPECIFIC EIIB COMPONENT"/>
    <property type="match status" value="1"/>
</dbReference>
<sequence>MISLDYRKWIKEHQNTEYSINEISDNTIELKTDYGVSTIQFTDIDKSTLVEFTIVSLKDENIKFYLHFELKNIDHAKQLYREMIDTLLKLKEEKTLQILLSCSAGLTTSMFAENLNESAKMLELDMHFDAVSYLNIYQEATKYDVILLAPQIGYMLHRIQESLTDRPVLQIPTGAFASYDTLTVINYINDEVKAFKNKQKKKTVSCHCKESTKASILSLVMMPNTAQTRTYYRLYKGNTIIDSNLIIKPSFDIYDLYDIIDTILLRYSHIDLIGIAIPGIVDETEKMRYLRYQEDEIDIKNEFEKHYGIEILVSNNANAAVMGFSLEHPEYSDILFHTQPFGYHAGGQGILVDKKIVKGRKGLAGEIKFFIERMQLSDKLHNLPWTQEGALELVCAGLLPSLCTLAPQAVAIRSPMTPDMNEIKKKLSSFIPEYYLPDFYFIKEASPYMLDGITKLCIDYLDK</sequence>
<evidence type="ECO:0000313" key="10">
    <source>
        <dbReference type="EMBL" id="EMD16199.1"/>
    </source>
</evidence>
<keyword evidence="5" id="KW-0808">Transferase</keyword>
<evidence type="ECO:0000256" key="2">
    <source>
        <dbReference type="ARBA" id="ARBA00022448"/>
    </source>
</evidence>
<dbReference type="Gene3D" id="3.40.50.2300">
    <property type="match status" value="1"/>
</dbReference>
<dbReference type="STRING" id="999415.HMPREF9943_01602"/>
<keyword evidence="7" id="KW-0418">Kinase</keyword>
<dbReference type="RefSeq" id="WP_004803859.1">
    <property type="nucleotide sequence ID" value="NZ_AUGJ01000024.1"/>
</dbReference>
<dbReference type="InterPro" id="IPR043129">
    <property type="entry name" value="ATPase_NBD"/>
</dbReference>
<comment type="caution">
    <text evidence="10">The sequence shown here is derived from an EMBL/GenBank/DDBJ whole genome shotgun (WGS) entry which is preliminary data.</text>
</comment>
<feature type="modified residue" description="Phosphocysteine; by EIIA" evidence="8">
    <location>
        <position position="102"/>
    </location>
</feature>
<dbReference type="Pfam" id="PF02302">
    <property type="entry name" value="PTS_IIB"/>
    <property type="match status" value="1"/>
</dbReference>
<evidence type="ECO:0000313" key="11">
    <source>
        <dbReference type="Proteomes" id="UP000011758"/>
    </source>
</evidence>
<name>M2PKU1_9FIRM</name>
<dbReference type="InterPro" id="IPR000600">
    <property type="entry name" value="ROK"/>
</dbReference>
<evidence type="ECO:0000256" key="6">
    <source>
        <dbReference type="ARBA" id="ARBA00022683"/>
    </source>
</evidence>
<dbReference type="Gene3D" id="3.30.420.40">
    <property type="match status" value="1"/>
</dbReference>
<keyword evidence="2" id="KW-0813">Transport</keyword>
<feature type="domain" description="PTS EIIB type-3" evidence="9">
    <location>
        <begin position="95"/>
        <end position="198"/>
    </location>
</feature>
<dbReference type="GO" id="GO:0008982">
    <property type="term" value="F:protein-N(PI)-phosphohistidine-sugar phosphotransferase activity"/>
    <property type="evidence" value="ECO:0007669"/>
    <property type="project" value="InterPro"/>
</dbReference>
<evidence type="ECO:0000259" key="9">
    <source>
        <dbReference type="PROSITE" id="PS51100"/>
    </source>
</evidence>
<keyword evidence="4" id="KW-0762">Sugar transport</keyword>
<proteinExistence type="inferred from homology"/>
<evidence type="ECO:0000256" key="5">
    <source>
        <dbReference type="ARBA" id="ARBA00022679"/>
    </source>
</evidence>
<dbReference type="PANTHER" id="PTHR34581">
    <property type="entry name" value="PTS SYSTEM N,N'-DIACETYLCHITOBIOSE-SPECIFIC EIIB COMPONENT"/>
    <property type="match status" value="1"/>
</dbReference>
<evidence type="ECO:0000256" key="1">
    <source>
        <dbReference type="ARBA" id="ARBA00006479"/>
    </source>
</evidence>
<keyword evidence="11" id="KW-1185">Reference proteome</keyword>
<organism evidence="10 11">
    <name type="scientific">Eggerthia catenaformis OT 569 = DSM 20559</name>
    <dbReference type="NCBI Taxonomy" id="999415"/>
    <lineage>
        <taxon>Bacteria</taxon>
        <taxon>Bacillati</taxon>
        <taxon>Bacillota</taxon>
        <taxon>Erysipelotrichia</taxon>
        <taxon>Erysipelotrichales</taxon>
        <taxon>Coprobacillaceae</taxon>
        <taxon>Eggerthia</taxon>
    </lineage>
</organism>
<dbReference type="SUPFAM" id="SSF52794">
    <property type="entry name" value="PTS system IIB component-like"/>
    <property type="match status" value="1"/>
</dbReference>
<dbReference type="InterPro" id="IPR036095">
    <property type="entry name" value="PTS_EIIB-like_sf"/>
</dbReference>
<dbReference type="InterPro" id="IPR003501">
    <property type="entry name" value="PTS_EIIB_2/3"/>
</dbReference>
<dbReference type="Proteomes" id="UP000011758">
    <property type="component" value="Unassembled WGS sequence"/>
</dbReference>
<reference evidence="10 11" key="1">
    <citation type="submission" date="2013-02" db="EMBL/GenBank/DDBJ databases">
        <title>The Genome Sequence of Lactobacillus catenaformis F0143.</title>
        <authorList>
            <consortium name="The Broad Institute Genome Sequencing Platform"/>
            <person name="Earl A."/>
            <person name="Ward D."/>
            <person name="Feldgarden M."/>
            <person name="Gevers D."/>
            <person name="Izard J."/>
            <person name="Blanton J.M."/>
            <person name="Mathney J."/>
            <person name="Dewhirst F.E."/>
            <person name="Young S.K."/>
            <person name="Zeng Q."/>
            <person name="Gargeya S."/>
            <person name="Fitzgerald M."/>
            <person name="Haas B."/>
            <person name="Abouelleil A."/>
            <person name="Alvarado L."/>
            <person name="Arachchi H.M."/>
            <person name="Berlin A."/>
            <person name="Chapman S.B."/>
            <person name="Gearin G."/>
            <person name="Goldberg J."/>
            <person name="Griggs A."/>
            <person name="Gujja S."/>
            <person name="Hansen M."/>
            <person name="Heiman D."/>
            <person name="Howarth C."/>
            <person name="Larimer J."/>
            <person name="Lui A."/>
            <person name="MacDonald P.J.P."/>
            <person name="McCowen C."/>
            <person name="Montmayeur A."/>
            <person name="Murphy C."/>
            <person name="Neiman D."/>
            <person name="Pearson M."/>
            <person name="Priest M."/>
            <person name="Roberts A."/>
            <person name="Saif S."/>
            <person name="Shea T."/>
            <person name="Sisk P."/>
            <person name="Stolte C."/>
            <person name="Sykes S."/>
            <person name="Wortman J."/>
            <person name="Nusbaum C."/>
            <person name="Birren B."/>
        </authorList>
    </citation>
    <scope>NUCLEOTIDE SEQUENCE [LARGE SCALE GENOMIC DNA]</scope>
    <source>
        <strain evidence="10 11">OT 569</strain>
    </source>
</reference>
<dbReference type="BioCyc" id="ECAT999415-HMP:GTTI-1663-MONOMER"/>
<evidence type="ECO:0000256" key="4">
    <source>
        <dbReference type="ARBA" id="ARBA00022597"/>
    </source>
</evidence>
<gene>
    <name evidence="10" type="ORF">HMPREF9943_01602</name>
</gene>
<dbReference type="SUPFAM" id="SSF53067">
    <property type="entry name" value="Actin-like ATPase domain"/>
    <property type="match status" value="1"/>
</dbReference>
<comment type="similarity">
    <text evidence="1">Belongs to the ROK (NagC/XylR) family.</text>
</comment>
<dbReference type="PROSITE" id="PS51100">
    <property type="entry name" value="PTS_EIIB_TYPE_3"/>
    <property type="match status" value="1"/>
</dbReference>
<protein>
    <recommendedName>
        <fullName evidence="9">PTS EIIB type-3 domain-containing protein</fullName>
    </recommendedName>
</protein>
<dbReference type="InterPro" id="IPR051819">
    <property type="entry name" value="PTS_sugar-specific_EIIB"/>
</dbReference>
<dbReference type="InterPro" id="IPR013012">
    <property type="entry name" value="PTS_EIIB_3"/>
</dbReference>
<evidence type="ECO:0000256" key="7">
    <source>
        <dbReference type="ARBA" id="ARBA00022777"/>
    </source>
</evidence>
<keyword evidence="6" id="KW-0598">Phosphotransferase system</keyword>
<evidence type="ECO:0000256" key="3">
    <source>
        <dbReference type="ARBA" id="ARBA00022553"/>
    </source>
</evidence>
<accession>M2PKU1</accession>